<accession>A0A8J6N945</accession>
<dbReference type="Gene3D" id="3.40.1280.10">
    <property type="match status" value="1"/>
</dbReference>
<dbReference type="PIRSF" id="PIRSF004808">
    <property type="entry name" value="LasT"/>
    <property type="match status" value="1"/>
</dbReference>
<dbReference type="GO" id="GO:0160206">
    <property type="term" value="F:tRNA (cytidine(32)/uridine(32)-2'-O)-methyltransferase activity"/>
    <property type="evidence" value="ECO:0007669"/>
    <property type="project" value="UniProtKB-EC"/>
</dbReference>
<name>A0A8J6N945_9BACT</name>
<dbReference type="PANTHER" id="PTHR42786">
    <property type="entry name" value="TRNA/RRNA METHYLTRANSFERASE"/>
    <property type="match status" value="1"/>
</dbReference>
<comment type="catalytic activity">
    <reaction evidence="5">
        <text>uridine(32) in tRNA + S-adenosyl-L-methionine = 2'-O-methyluridine(32) in tRNA + S-adenosyl-L-homocysteine + H(+)</text>
        <dbReference type="Rhea" id="RHEA:42936"/>
        <dbReference type="Rhea" id="RHEA-COMP:10107"/>
        <dbReference type="Rhea" id="RHEA-COMP:10290"/>
        <dbReference type="ChEBI" id="CHEBI:15378"/>
        <dbReference type="ChEBI" id="CHEBI:57856"/>
        <dbReference type="ChEBI" id="CHEBI:59789"/>
        <dbReference type="ChEBI" id="CHEBI:65315"/>
        <dbReference type="ChEBI" id="CHEBI:74478"/>
        <dbReference type="EC" id="2.1.1.200"/>
    </reaction>
</comment>
<dbReference type="InterPro" id="IPR004384">
    <property type="entry name" value="RNA_MeTrfase_TrmJ/LasT"/>
</dbReference>
<comment type="subcellular location">
    <subcellularLocation>
        <location evidence="5">Cytoplasm</location>
    </subcellularLocation>
</comment>
<comment type="function">
    <text evidence="5">Catalyzes the formation of 2'O-methylated cytidine (Cm32) or 2'O-methylated uridine (Um32) at position 32 in tRNA.</text>
</comment>
<dbReference type="GO" id="GO:0005829">
    <property type="term" value="C:cytosol"/>
    <property type="evidence" value="ECO:0007669"/>
    <property type="project" value="TreeGrafter"/>
</dbReference>
<dbReference type="GO" id="GO:0003723">
    <property type="term" value="F:RNA binding"/>
    <property type="evidence" value="ECO:0007669"/>
    <property type="project" value="InterPro"/>
</dbReference>
<dbReference type="AlphaFoldDB" id="A0A8J6N945"/>
<organism evidence="7 8">
    <name type="scientific">Candidatus Desulfatifera sulfidica</name>
    <dbReference type="NCBI Taxonomy" id="2841691"/>
    <lineage>
        <taxon>Bacteria</taxon>
        <taxon>Pseudomonadati</taxon>
        <taxon>Thermodesulfobacteriota</taxon>
        <taxon>Desulfobulbia</taxon>
        <taxon>Desulfobulbales</taxon>
        <taxon>Desulfobulbaceae</taxon>
        <taxon>Candidatus Desulfatifera</taxon>
    </lineage>
</organism>
<dbReference type="CDD" id="cd18093">
    <property type="entry name" value="SpoU-like_TrmJ"/>
    <property type="match status" value="1"/>
</dbReference>
<evidence type="ECO:0000256" key="2">
    <source>
        <dbReference type="ARBA" id="ARBA00022603"/>
    </source>
</evidence>
<evidence type="ECO:0000256" key="3">
    <source>
        <dbReference type="ARBA" id="ARBA00022679"/>
    </source>
</evidence>
<evidence type="ECO:0000259" key="6">
    <source>
        <dbReference type="Pfam" id="PF00588"/>
    </source>
</evidence>
<keyword evidence="5" id="KW-0819">tRNA processing</keyword>
<evidence type="ECO:0000256" key="1">
    <source>
        <dbReference type="ARBA" id="ARBA00007228"/>
    </source>
</evidence>
<proteinExistence type="inferred from homology"/>
<comment type="similarity">
    <text evidence="1">Belongs to the class IV-like SAM-binding methyltransferase superfamily. RNA methyltransferase TrmH family.</text>
</comment>
<dbReference type="Pfam" id="PF00588">
    <property type="entry name" value="SpoU_methylase"/>
    <property type="match status" value="1"/>
</dbReference>
<dbReference type="PANTHER" id="PTHR42786:SF2">
    <property type="entry name" value="TRNA (CYTIDINE_URIDINE-2'-O-)-METHYLTRANSFERASE TRMJ"/>
    <property type="match status" value="1"/>
</dbReference>
<sequence length="252" mass="28835">MPMPTSSPLDNIAIVLMGPKFPENIGAAARSAWNMGLSRLIVVTDQEYDRERMTKMATHKARHLIDNMEIHQDLGVALAPFAHVVATTARQGRQRILEKTPRDVVEAILPMVSENQIAFLFGPEDRGLTNDDLKYCQLTSSIPTADFSSLNLAQAVAIHCYELHYALAYRRRSVRSTPKVASTFELEGMYEHLENSLLTIDFLEEKSHNYYMRNIRQFLGRIQLTAREANIIRGICRQFLGYHRRKTKEEKE</sequence>
<dbReference type="EC" id="2.1.1.200" evidence="5"/>
<evidence type="ECO:0000256" key="4">
    <source>
        <dbReference type="ARBA" id="ARBA00022691"/>
    </source>
</evidence>
<dbReference type="InterPro" id="IPR029028">
    <property type="entry name" value="Alpha/beta_knot_MTases"/>
</dbReference>
<feature type="domain" description="tRNA/rRNA methyltransferase SpoU type" evidence="6">
    <location>
        <begin position="12"/>
        <end position="161"/>
    </location>
</feature>
<keyword evidence="5" id="KW-0963">Cytoplasm</keyword>
<comment type="caution">
    <text evidence="7">The sequence shown here is derived from an EMBL/GenBank/DDBJ whole genome shotgun (WGS) entry which is preliminary data.</text>
</comment>
<keyword evidence="3" id="KW-0808">Transferase</keyword>
<dbReference type="InterPro" id="IPR029026">
    <property type="entry name" value="tRNA_m1G_MTases_N"/>
</dbReference>
<keyword evidence="4 5" id="KW-0949">S-adenosyl-L-methionine</keyword>
<evidence type="ECO:0000313" key="8">
    <source>
        <dbReference type="Proteomes" id="UP000599024"/>
    </source>
</evidence>
<dbReference type="InterPro" id="IPR001537">
    <property type="entry name" value="SpoU_MeTrfase"/>
</dbReference>
<evidence type="ECO:0000256" key="5">
    <source>
        <dbReference type="RuleBase" id="RU362024"/>
    </source>
</evidence>
<evidence type="ECO:0000313" key="7">
    <source>
        <dbReference type="EMBL" id="MBC8209174.1"/>
    </source>
</evidence>
<dbReference type="Proteomes" id="UP000599024">
    <property type="component" value="Unassembled WGS sequence"/>
</dbReference>
<dbReference type="Gene3D" id="1.10.8.590">
    <property type="match status" value="1"/>
</dbReference>
<dbReference type="SUPFAM" id="SSF75217">
    <property type="entry name" value="alpha/beta knot"/>
    <property type="match status" value="1"/>
</dbReference>
<protein>
    <recommendedName>
        <fullName evidence="5">tRNA (cytidine/uridine-2'-O-)-methyltransferase TrmJ</fullName>
        <ecNumber evidence="5">2.1.1.200</ecNumber>
    </recommendedName>
    <alternativeName>
        <fullName evidence="5">tRNA (cytidine(32)/uridine(32)-2'-O)-methyltransferase</fullName>
    </alternativeName>
    <alternativeName>
        <fullName evidence="5">tRNA Cm32/Um32 methyltransferase</fullName>
    </alternativeName>
</protein>
<dbReference type="GO" id="GO:0002128">
    <property type="term" value="P:tRNA nucleoside ribose methylation"/>
    <property type="evidence" value="ECO:0007669"/>
    <property type="project" value="TreeGrafter"/>
</dbReference>
<gene>
    <name evidence="5" type="primary">trmJ</name>
    <name evidence="7" type="ORF">H8E79_08430</name>
</gene>
<comment type="subunit">
    <text evidence="5">Homodimer.</text>
</comment>
<keyword evidence="2 5" id="KW-0489">Methyltransferase</keyword>
<dbReference type="NCBIfam" id="TIGR00050">
    <property type="entry name" value="rRNA_methyl_1"/>
    <property type="match status" value="1"/>
</dbReference>
<reference evidence="7 8" key="1">
    <citation type="submission" date="2020-08" db="EMBL/GenBank/DDBJ databases">
        <title>Bridging the membrane lipid divide: bacteria of the FCB group superphylum have the potential to synthesize archaeal ether lipids.</title>
        <authorList>
            <person name="Villanueva L."/>
            <person name="Von Meijenfeldt F.A.B."/>
            <person name="Westbye A.B."/>
            <person name="Yadav S."/>
            <person name="Hopmans E.C."/>
            <person name="Dutilh B.E."/>
            <person name="Sinninghe Damste J.S."/>
        </authorList>
    </citation>
    <scope>NUCLEOTIDE SEQUENCE [LARGE SCALE GENOMIC DNA]</scope>
    <source>
        <strain evidence="7">NIOZ-UU81</strain>
    </source>
</reference>
<dbReference type="EMBL" id="JACNLK010000080">
    <property type="protein sequence ID" value="MBC8209174.1"/>
    <property type="molecule type" value="Genomic_DNA"/>
</dbReference>
<comment type="catalytic activity">
    <reaction evidence="5">
        <text>cytidine(32) in tRNA + S-adenosyl-L-methionine = 2'-O-methylcytidine(32) in tRNA + S-adenosyl-L-homocysteine + H(+)</text>
        <dbReference type="Rhea" id="RHEA:42932"/>
        <dbReference type="Rhea" id="RHEA-COMP:10288"/>
        <dbReference type="Rhea" id="RHEA-COMP:10289"/>
        <dbReference type="ChEBI" id="CHEBI:15378"/>
        <dbReference type="ChEBI" id="CHEBI:57856"/>
        <dbReference type="ChEBI" id="CHEBI:59789"/>
        <dbReference type="ChEBI" id="CHEBI:74495"/>
        <dbReference type="ChEBI" id="CHEBI:82748"/>
        <dbReference type="EC" id="2.1.1.200"/>
    </reaction>
</comment>